<keyword evidence="1 4" id="KW-0533">Nickel</keyword>
<dbReference type="GO" id="GO:0016530">
    <property type="term" value="F:metallochaperone activity"/>
    <property type="evidence" value="ECO:0007669"/>
    <property type="project" value="UniProtKB-ARBA"/>
</dbReference>
<dbReference type="RefSeq" id="WP_088872955.1">
    <property type="nucleotide sequence ID" value="NZ_CP022111.1"/>
</dbReference>
<evidence type="ECO:0000313" key="6">
    <source>
        <dbReference type="Proteomes" id="UP000197153"/>
    </source>
</evidence>
<evidence type="ECO:0000313" key="5">
    <source>
        <dbReference type="EMBL" id="ASG22368.1"/>
    </source>
</evidence>
<reference evidence="5 6" key="1">
    <citation type="submission" date="2017-06" db="EMBL/GenBank/DDBJ databases">
        <title>Complete genome sequence of Nitrospirillum amazonense strain CBAmC, an endophytic nitrogen-fixing and plant growth-promoting bacterium, isolated from sugarcane.</title>
        <authorList>
            <person name="Schwab S."/>
            <person name="dos Santos Teixeira K.R."/>
            <person name="Simoes Araujo J.L."/>
            <person name="Soares Vidal M."/>
            <person name="Borges de Freitas H.R."/>
            <person name="Rivello Crivelaro A.L."/>
            <person name="Bueno de Camargo Nunes A."/>
            <person name="dos Santos C.M."/>
            <person name="Palmeira da Silva Rosa D."/>
            <person name="da Silva Padilha D."/>
            <person name="da Silva E."/>
            <person name="Araujo Terra L."/>
            <person name="Soares Mendes V."/>
            <person name="Farinelli L."/>
            <person name="Magalhaes Cruz L."/>
            <person name="Baldani J.I."/>
        </authorList>
    </citation>
    <scope>NUCLEOTIDE SEQUENCE [LARGE SCALE GENOMIC DNA]</scope>
    <source>
        <strain evidence="5 6">CBAmC</strain>
    </source>
</reference>
<dbReference type="EMBL" id="CP022111">
    <property type="protein sequence ID" value="ASG22368.1"/>
    <property type="molecule type" value="Genomic_DNA"/>
</dbReference>
<dbReference type="Gene3D" id="3.30.2320.80">
    <property type="match status" value="1"/>
</dbReference>
<evidence type="ECO:0000256" key="2">
    <source>
        <dbReference type="ARBA" id="ARBA00022723"/>
    </source>
</evidence>
<keyword evidence="3 4" id="KW-0862">Zinc</keyword>
<dbReference type="GO" id="GO:0008270">
    <property type="term" value="F:zinc ion binding"/>
    <property type="evidence" value="ECO:0007669"/>
    <property type="project" value="UniProtKB-UniRule"/>
</dbReference>
<dbReference type="FunFam" id="3.30.2320.80:FF:000001">
    <property type="entry name" value="Hydrogenase maturation factor HypA"/>
    <property type="match status" value="1"/>
</dbReference>
<dbReference type="PIRSF" id="PIRSF004761">
    <property type="entry name" value="Hydrgn_mat_HypA"/>
    <property type="match status" value="1"/>
</dbReference>
<evidence type="ECO:0000256" key="1">
    <source>
        <dbReference type="ARBA" id="ARBA00022596"/>
    </source>
</evidence>
<comment type="similarity">
    <text evidence="4">Belongs to the HypA/HybF family.</text>
</comment>
<dbReference type="GO" id="GO:0016151">
    <property type="term" value="F:nickel cation binding"/>
    <property type="evidence" value="ECO:0007669"/>
    <property type="project" value="UniProtKB-UniRule"/>
</dbReference>
<sequence length="113" mass="12533">MHEMAICENIRVLIEEQARTQHFSRVERVCLEIGALSGVEVEALRFGFDVVMRGSVAADARLDIVETAGTAWCLPCAVTVTIGRRYDPCPRCGSHQIQVTGGEEMKIRELEVT</sequence>
<dbReference type="HAMAP" id="MF_00213">
    <property type="entry name" value="HypA_HybF"/>
    <property type="match status" value="1"/>
</dbReference>
<proteinExistence type="inferred from homology"/>
<evidence type="ECO:0000256" key="4">
    <source>
        <dbReference type="HAMAP-Rule" id="MF_00213"/>
    </source>
</evidence>
<name>A0A248JW67_9PROT</name>
<dbReference type="Proteomes" id="UP000197153">
    <property type="component" value="Chromosome 2"/>
</dbReference>
<keyword evidence="6" id="KW-1185">Reference proteome</keyword>
<feature type="binding site" evidence="4">
    <location>
        <position position="89"/>
    </location>
    <ligand>
        <name>Zn(2+)</name>
        <dbReference type="ChEBI" id="CHEBI:29105"/>
    </ligand>
</feature>
<dbReference type="PANTHER" id="PTHR34535">
    <property type="entry name" value="HYDROGENASE MATURATION FACTOR HYPA"/>
    <property type="match status" value="1"/>
</dbReference>
<comment type="function">
    <text evidence="4">Involved in the maturation of [NiFe] hydrogenases. Required for nickel insertion into the metal center of the hydrogenase.</text>
</comment>
<accession>A0A248JW67</accession>
<dbReference type="NCBIfam" id="TIGR00100">
    <property type="entry name" value="hypA"/>
    <property type="match status" value="1"/>
</dbReference>
<gene>
    <name evidence="4 5" type="primary">hypA</name>
    <name evidence="5" type="ORF">Y958_15565</name>
</gene>
<dbReference type="InterPro" id="IPR000688">
    <property type="entry name" value="HypA/HybF"/>
</dbReference>
<dbReference type="Pfam" id="PF01155">
    <property type="entry name" value="HypA"/>
    <property type="match status" value="1"/>
</dbReference>
<feature type="binding site" evidence="4">
    <location>
        <position position="76"/>
    </location>
    <ligand>
        <name>Zn(2+)</name>
        <dbReference type="ChEBI" id="CHEBI:29105"/>
    </ligand>
</feature>
<feature type="binding site" evidence="4">
    <location>
        <position position="73"/>
    </location>
    <ligand>
        <name>Zn(2+)</name>
        <dbReference type="ChEBI" id="CHEBI:29105"/>
    </ligand>
</feature>
<keyword evidence="2 4" id="KW-0479">Metal-binding</keyword>
<evidence type="ECO:0000256" key="3">
    <source>
        <dbReference type="ARBA" id="ARBA00022833"/>
    </source>
</evidence>
<protein>
    <recommendedName>
        <fullName evidence="4">Hydrogenase maturation factor HypA</fullName>
    </recommendedName>
</protein>
<organism evidence="5 6">
    <name type="scientific">Nitrospirillum viridazoti CBAmc</name>
    <dbReference type="NCBI Taxonomy" id="1441467"/>
    <lineage>
        <taxon>Bacteria</taxon>
        <taxon>Pseudomonadati</taxon>
        <taxon>Pseudomonadota</taxon>
        <taxon>Alphaproteobacteria</taxon>
        <taxon>Rhodospirillales</taxon>
        <taxon>Azospirillaceae</taxon>
        <taxon>Nitrospirillum</taxon>
        <taxon>Nitrospirillum viridazoti</taxon>
    </lineage>
</organism>
<dbReference type="PANTHER" id="PTHR34535:SF3">
    <property type="entry name" value="HYDROGENASE MATURATION FACTOR HYPA"/>
    <property type="match status" value="1"/>
</dbReference>
<dbReference type="GO" id="GO:0051604">
    <property type="term" value="P:protein maturation"/>
    <property type="evidence" value="ECO:0007669"/>
    <property type="project" value="InterPro"/>
</dbReference>
<feature type="binding site" evidence="4">
    <location>
        <position position="2"/>
    </location>
    <ligand>
        <name>Ni(2+)</name>
        <dbReference type="ChEBI" id="CHEBI:49786"/>
    </ligand>
</feature>
<feature type="binding site" evidence="4">
    <location>
        <position position="92"/>
    </location>
    <ligand>
        <name>Zn(2+)</name>
        <dbReference type="ChEBI" id="CHEBI:29105"/>
    </ligand>
</feature>
<dbReference type="AlphaFoldDB" id="A0A248JW67"/>
<dbReference type="KEGG" id="nao:Y958_15565"/>